<evidence type="ECO:0000313" key="2">
    <source>
        <dbReference type="Proteomes" id="UP001237642"/>
    </source>
</evidence>
<gene>
    <name evidence="1" type="ORF">POM88_048687</name>
</gene>
<keyword evidence="2" id="KW-1185">Reference proteome</keyword>
<sequence length="105" mass="10736">MVIELLMVNVGVTAATHNNGEYGNKVSLACIASCFAICLPSEELLPVCMAACMLNCSSPVPVSPAVTNCACTCAQSVCSKYVGSDAKILGQCVADECVDKCLPGA</sequence>
<evidence type="ECO:0000313" key="1">
    <source>
        <dbReference type="EMBL" id="KAK1355431.1"/>
    </source>
</evidence>
<protein>
    <submittedName>
        <fullName evidence="1">Uncharacterized protein</fullName>
    </submittedName>
</protein>
<dbReference type="EMBL" id="JAUIZM010000011">
    <property type="protein sequence ID" value="KAK1355431.1"/>
    <property type="molecule type" value="Genomic_DNA"/>
</dbReference>
<accession>A0AAD8GVP8</accession>
<dbReference type="AlphaFoldDB" id="A0AAD8GVP8"/>
<comment type="caution">
    <text evidence="1">The sequence shown here is derived from an EMBL/GenBank/DDBJ whole genome shotgun (WGS) entry which is preliminary data.</text>
</comment>
<reference evidence="1" key="2">
    <citation type="submission" date="2023-05" db="EMBL/GenBank/DDBJ databases">
        <authorList>
            <person name="Schelkunov M.I."/>
        </authorList>
    </citation>
    <scope>NUCLEOTIDE SEQUENCE</scope>
    <source>
        <strain evidence="1">Hsosn_3</strain>
        <tissue evidence="1">Leaf</tissue>
    </source>
</reference>
<organism evidence="1 2">
    <name type="scientific">Heracleum sosnowskyi</name>
    <dbReference type="NCBI Taxonomy" id="360622"/>
    <lineage>
        <taxon>Eukaryota</taxon>
        <taxon>Viridiplantae</taxon>
        <taxon>Streptophyta</taxon>
        <taxon>Embryophyta</taxon>
        <taxon>Tracheophyta</taxon>
        <taxon>Spermatophyta</taxon>
        <taxon>Magnoliopsida</taxon>
        <taxon>eudicotyledons</taxon>
        <taxon>Gunneridae</taxon>
        <taxon>Pentapetalae</taxon>
        <taxon>asterids</taxon>
        <taxon>campanulids</taxon>
        <taxon>Apiales</taxon>
        <taxon>Apiaceae</taxon>
        <taxon>Apioideae</taxon>
        <taxon>apioid superclade</taxon>
        <taxon>Tordylieae</taxon>
        <taxon>Tordyliinae</taxon>
        <taxon>Heracleum</taxon>
    </lineage>
</organism>
<reference evidence="1" key="1">
    <citation type="submission" date="2023-02" db="EMBL/GenBank/DDBJ databases">
        <title>Genome of toxic invasive species Heracleum sosnowskyi carries increased number of genes despite the absence of recent whole-genome duplications.</title>
        <authorList>
            <person name="Schelkunov M."/>
            <person name="Shtratnikova V."/>
            <person name="Makarenko M."/>
            <person name="Klepikova A."/>
            <person name="Omelchenko D."/>
            <person name="Novikova G."/>
            <person name="Obukhova E."/>
            <person name="Bogdanov V."/>
            <person name="Penin A."/>
            <person name="Logacheva M."/>
        </authorList>
    </citation>
    <scope>NUCLEOTIDE SEQUENCE</scope>
    <source>
        <strain evidence="1">Hsosn_3</strain>
        <tissue evidence="1">Leaf</tissue>
    </source>
</reference>
<proteinExistence type="predicted"/>
<dbReference type="Proteomes" id="UP001237642">
    <property type="component" value="Unassembled WGS sequence"/>
</dbReference>
<name>A0AAD8GVP8_9APIA</name>